<dbReference type="AlphaFoldDB" id="A0A1M3T074"/>
<sequence length="140" mass="14771">MPPFSSLAVPVLSDLRALPAGHPQSAAELGLLPTSPNPPPVTSDEEDDGGISLARLRSPSAGNSIETGTSSNVERNSNSFSHGSHRLGDSIDNPIVLDATTTVASHTTNVIDAVSKSRQQKECRTDGEQCVSHLHWLYSC</sequence>
<proteinExistence type="predicted"/>
<dbReference type="Proteomes" id="UP000184063">
    <property type="component" value="Unassembled WGS sequence"/>
</dbReference>
<feature type="region of interest" description="Disordered" evidence="1">
    <location>
        <begin position="24"/>
        <end position="91"/>
    </location>
</feature>
<dbReference type="VEuPathDB" id="FungiDB:ASPFODRAFT_148218"/>
<gene>
    <name evidence="2" type="ORF">ASPFODRAFT_148218</name>
</gene>
<protein>
    <submittedName>
        <fullName evidence="2">Uncharacterized protein</fullName>
    </submittedName>
</protein>
<organism evidence="2 3">
    <name type="scientific">Aspergillus luchuensis (strain CBS 106.47)</name>
    <dbReference type="NCBI Taxonomy" id="1137211"/>
    <lineage>
        <taxon>Eukaryota</taxon>
        <taxon>Fungi</taxon>
        <taxon>Dikarya</taxon>
        <taxon>Ascomycota</taxon>
        <taxon>Pezizomycotina</taxon>
        <taxon>Eurotiomycetes</taxon>
        <taxon>Eurotiomycetidae</taxon>
        <taxon>Eurotiales</taxon>
        <taxon>Aspergillaceae</taxon>
        <taxon>Aspergillus</taxon>
        <taxon>Aspergillus subgen. Circumdati</taxon>
    </lineage>
</organism>
<feature type="compositionally biased region" description="Polar residues" evidence="1">
    <location>
        <begin position="60"/>
        <end position="82"/>
    </location>
</feature>
<reference evidence="3" key="1">
    <citation type="journal article" date="2017" name="Genome Biol.">
        <title>Comparative genomics reveals high biological diversity and specific adaptations in the industrially and medically important fungal genus Aspergillus.</title>
        <authorList>
            <person name="de Vries R.P."/>
            <person name="Riley R."/>
            <person name="Wiebenga A."/>
            <person name="Aguilar-Osorio G."/>
            <person name="Amillis S."/>
            <person name="Uchima C.A."/>
            <person name="Anderluh G."/>
            <person name="Asadollahi M."/>
            <person name="Askin M."/>
            <person name="Barry K."/>
            <person name="Battaglia E."/>
            <person name="Bayram O."/>
            <person name="Benocci T."/>
            <person name="Braus-Stromeyer S.A."/>
            <person name="Caldana C."/>
            <person name="Canovas D."/>
            <person name="Cerqueira G.C."/>
            <person name="Chen F."/>
            <person name="Chen W."/>
            <person name="Choi C."/>
            <person name="Clum A."/>
            <person name="Dos Santos R.A."/>
            <person name="Damasio A.R."/>
            <person name="Diallinas G."/>
            <person name="Emri T."/>
            <person name="Fekete E."/>
            <person name="Flipphi M."/>
            <person name="Freyberg S."/>
            <person name="Gallo A."/>
            <person name="Gournas C."/>
            <person name="Habgood R."/>
            <person name="Hainaut M."/>
            <person name="Harispe M.L."/>
            <person name="Henrissat B."/>
            <person name="Hilden K.S."/>
            <person name="Hope R."/>
            <person name="Hossain A."/>
            <person name="Karabika E."/>
            <person name="Karaffa L."/>
            <person name="Karanyi Z."/>
            <person name="Krasevec N."/>
            <person name="Kuo A."/>
            <person name="Kusch H."/>
            <person name="LaButti K."/>
            <person name="Lagendijk E.L."/>
            <person name="Lapidus A."/>
            <person name="Levasseur A."/>
            <person name="Lindquist E."/>
            <person name="Lipzen A."/>
            <person name="Logrieco A.F."/>
            <person name="MacCabe A."/>
            <person name="Maekelae M.R."/>
            <person name="Malavazi I."/>
            <person name="Melin P."/>
            <person name="Meyer V."/>
            <person name="Mielnichuk N."/>
            <person name="Miskei M."/>
            <person name="Molnar A.P."/>
            <person name="Mule G."/>
            <person name="Ngan C.Y."/>
            <person name="Orejas M."/>
            <person name="Orosz E."/>
            <person name="Ouedraogo J.P."/>
            <person name="Overkamp K.M."/>
            <person name="Park H.-S."/>
            <person name="Perrone G."/>
            <person name="Piumi F."/>
            <person name="Punt P.J."/>
            <person name="Ram A.F."/>
            <person name="Ramon A."/>
            <person name="Rauscher S."/>
            <person name="Record E."/>
            <person name="Riano-Pachon D.M."/>
            <person name="Robert V."/>
            <person name="Roehrig J."/>
            <person name="Ruller R."/>
            <person name="Salamov A."/>
            <person name="Salih N.S."/>
            <person name="Samson R.A."/>
            <person name="Sandor E."/>
            <person name="Sanguinetti M."/>
            <person name="Schuetze T."/>
            <person name="Sepcic K."/>
            <person name="Shelest E."/>
            <person name="Sherlock G."/>
            <person name="Sophianopoulou V."/>
            <person name="Squina F.M."/>
            <person name="Sun H."/>
            <person name="Susca A."/>
            <person name="Todd R.B."/>
            <person name="Tsang A."/>
            <person name="Unkles S.E."/>
            <person name="van de Wiele N."/>
            <person name="van Rossen-Uffink D."/>
            <person name="Oliveira J.V."/>
            <person name="Vesth T.C."/>
            <person name="Visser J."/>
            <person name="Yu J.-H."/>
            <person name="Zhou M."/>
            <person name="Andersen M.R."/>
            <person name="Archer D.B."/>
            <person name="Baker S.E."/>
            <person name="Benoit I."/>
            <person name="Brakhage A.A."/>
            <person name="Braus G.H."/>
            <person name="Fischer R."/>
            <person name="Frisvad J.C."/>
            <person name="Goldman G.H."/>
            <person name="Houbraken J."/>
            <person name="Oakley B."/>
            <person name="Pocsi I."/>
            <person name="Scazzocchio C."/>
            <person name="Seiboth B."/>
            <person name="vanKuyk P.A."/>
            <person name="Wortman J."/>
            <person name="Dyer P.S."/>
            <person name="Grigoriev I.V."/>
        </authorList>
    </citation>
    <scope>NUCLEOTIDE SEQUENCE [LARGE SCALE GENOMIC DNA]</scope>
    <source>
        <strain evidence="3">CBS 106.47</strain>
    </source>
</reference>
<evidence type="ECO:0000313" key="2">
    <source>
        <dbReference type="EMBL" id="OJZ80128.1"/>
    </source>
</evidence>
<evidence type="ECO:0000313" key="3">
    <source>
        <dbReference type="Proteomes" id="UP000184063"/>
    </source>
</evidence>
<dbReference type="EMBL" id="KV878260">
    <property type="protein sequence ID" value="OJZ80128.1"/>
    <property type="molecule type" value="Genomic_DNA"/>
</dbReference>
<accession>A0A1M3T074</accession>
<name>A0A1M3T074_ASPLC</name>
<evidence type="ECO:0000256" key="1">
    <source>
        <dbReference type="SAM" id="MobiDB-lite"/>
    </source>
</evidence>